<dbReference type="InterPro" id="IPR008927">
    <property type="entry name" value="6-PGluconate_DH-like_C_sf"/>
</dbReference>
<sequence>MTAKKANVLVLGGGAGAIAAVNLEVGGLAEVTAVLRSNFKAVDQNGYIIESVDHGKLTGWKPTKLVNSVPNIIKENLPPFDYILTVTKNCPDVPPSLQSLIAPAVTPGHTIIVMLQNGLNIEKAMFEAFPTNIVLSGVSMIDAHEEALGTILHEEHDLLFLGAFHNPTIADPAKEIAAAKKFIGIYNAAGKSTVNFSDDVPWARWRKLIFNACFNPICAITGLDDARMRLAGTAIEGLVKPAMREIFETAKQLGHNLPEDIIDTMINLDPMDLYLKPSMQCDIEKGNYMEYEYLVGEPLREAEKIGVPTPTLRVIYELCKALQWKTMETRGFVTIPPKRKM</sequence>
<keyword evidence="3 4" id="KW-0560">Oxidoreductase</keyword>
<evidence type="ECO:0000259" key="6">
    <source>
        <dbReference type="Pfam" id="PF08546"/>
    </source>
</evidence>
<dbReference type="SUPFAM" id="SSF48179">
    <property type="entry name" value="6-phosphogluconate dehydrogenase C-terminal domain-like"/>
    <property type="match status" value="1"/>
</dbReference>
<dbReference type="GO" id="GO:0008677">
    <property type="term" value="F:2-dehydropantoate 2-reductase activity"/>
    <property type="evidence" value="ECO:0007669"/>
    <property type="project" value="UniProtKB-EC"/>
</dbReference>
<dbReference type="OrthoDB" id="3609at2759"/>
<comment type="function">
    <text evidence="4">Catalyzes the NADPH-dependent reduction of ketopantoate into pantoic acid.</text>
</comment>
<feature type="domain" description="Ketopantoate reductase C-terminal" evidence="6">
    <location>
        <begin position="202"/>
        <end position="323"/>
    </location>
</feature>
<dbReference type="GO" id="GO:0005737">
    <property type="term" value="C:cytoplasm"/>
    <property type="evidence" value="ECO:0007669"/>
    <property type="project" value="TreeGrafter"/>
</dbReference>
<dbReference type="InterPro" id="IPR003710">
    <property type="entry name" value="ApbA"/>
</dbReference>
<dbReference type="InterPro" id="IPR013752">
    <property type="entry name" value="KPA_reductase"/>
</dbReference>
<dbReference type="InterPro" id="IPR051402">
    <property type="entry name" value="KPR-Related"/>
</dbReference>
<dbReference type="FunFam" id="1.10.1040.10:FF:000017">
    <property type="entry name" value="2-dehydropantoate 2-reductase"/>
    <property type="match status" value="1"/>
</dbReference>
<evidence type="ECO:0000256" key="2">
    <source>
        <dbReference type="ARBA" id="ARBA00022857"/>
    </source>
</evidence>
<evidence type="ECO:0000259" key="5">
    <source>
        <dbReference type="Pfam" id="PF02558"/>
    </source>
</evidence>
<keyword evidence="8" id="KW-1185">Reference proteome</keyword>
<accession>A0A9P7AV81</accession>
<comment type="catalytic activity">
    <reaction evidence="4">
        <text>(R)-pantoate + NADP(+) = 2-dehydropantoate + NADPH + H(+)</text>
        <dbReference type="Rhea" id="RHEA:16233"/>
        <dbReference type="ChEBI" id="CHEBI:11561"/>
        <dbReference type="ChEBI" id="CHEBI:15378"/>
        <dbReference type="ChEBI" id="CHEBI:15980"/>
        <dbReference type="ChEBI" id="CHEBI:57783"/>
        <dbReference type="ChEBI" id="CHEBI:58349"/>
        <dbReference type="EC" id="1.1.1.169"/>
    </reaction>
</comment>
<evidence type="ECO:0000256" key="3">
    <source>
        <dbReference type="ARBA" id="ARBA00023002"/>
    </source>
</evidence>
<dbReference type="GO" id="GO:0015940">
    <property type="term" value="P:pantothenate biosynthetic process"/>
    <property type="evidence" value="ECO:0007669"/>
    <property type="project" value="InterPro"/>
</dbReference>
<name>A0A9P7AV81_9HELO</name>
<dbReference type="Gene3D" id="1.10.1040.10">
    <property type="entry name" value="N-(1-d-carboxylethyl)-l-norvaline Dehydrogenase, domain 2"/>
    <property type="match status" value="1"/>
</dbReference>
<evidence type="ECO:0000313" key="7">
    <source>
        <dbReference type="EMBL" id="KAG0647458.1"/>
    </source>
</evidence>
<comment type="caution">
    <text evidence="7">The sequence shown here is derived from an EMBL/GenBank/DDBJ whole genome shotgun (WGS) entry which is preliminary data.</text>
</comment>
<organism evidence="7 8">
    <name type="scientific">Hyphodiscus hymeniophilus</name>
    <dbReference type="NCBI Taxonomy" id="353542"/>
    <lineage>
        <taxon>Eukaryota</taxon>
        <taxon>Fungi</taxon>
        <taxon>Dikarya</taxon>
        <taxon>Ascomycota</taxon>
        <taxon>Pezizomycotina</taxon>
        <taxon>Leotiomycetes</taxon>
        <taxon>Helotiales</taxon>
        <taxon>Hyphodiscaceae</taxon>
        <taxon>Hyphodiscus</taxon>
    </lineage>
</organism>
<feature type="domain" description="Ketopantoate reductase N-terminal" evidence="5">
    <location>
        <begin position="9"/>
        <end position="164"/>
    </location>
</feature>
<evidence type="ECO:0000313" key="8">
    <source>
        <dbReference type="Proteomes" id="UP000785200"/>
    </source>
</evidence>
<dbReference type="InterPro" id="IPR013332">
    <property type="entry name" value="KPR_N"/>
</dbReference>
<protein>
    <recommendedName>
        <fullName evidence="4">2-dehydropantoate 2-reductase</fullName>
        <ecNumber evidence="4">1.1.1.169</ecNumber>
    </recommendedName>
    <alternativeName>
        <fullName evidence="4">Ketopantoate reductase</fullName>
    </alternativeName>
</protein>
<dbReference type="PANTHER" id="PTHR21708:SF30">
    <property type="entry name" value="2-DEHYDROPANTOATE 2-REDUCTASE-RELATED"/>
    <property type="match status" value="1"/>
</dbReference>
<dbReference type="PANTHER" id="PTHR21708">
    <property type="entry name" value="PROBABLE 2-DEHYDROPANTOATE 2-REDUCTASE"/>
    <property type="match status" value="1"/>
</dbReference>
<dbReference type="Gene3D" id="3.40.50.720">
    <property type="entry name" value="NAD(P)-binding Rossmann-like Domain"/>
    <property type="match status" value="1"/>
</dbReference>
<comment type="similarity">
    <text evidence="1 4">Belongs to the ketopantoate reductase family.</text>
</comment>
<proteinExistence type="inferred from homology"/>
<dbReference type="NCBIfam" id="TIGR00745">
    <property type="entry name" value="apbA_panE"/>
    <property type="match status" value="1"/>
</dbReference>
<dbReference type="EMBL" id="VNKQ01000012">
    <property type="protein sequence ID" value="KAG0647458.1"/>
    <property type="molecule type" value="Genomic_DNA"/>
</dbReference>
<gene>
    <name evidence="7" type="ORF">D0Z07_6727</name>
</gene>
<dbReference type="Pfam" id="PF08546">
    <property type="entry name" value="ApbA_C"/>
    <property type="match status" value="1"/>
</dbReference>
<dbReference type="InterPro" id="IPR013328">
    <property type="entry name" value="6PGD_dom2"/>
</dbReference>
<dbReference type="AlphaFoldDB" id="A0A9P7AV81"/>
<dbReference type="EC" id="1.1.1.169" evidence="4"/>
<evidence type="ECO:0000256" key="4">
    <source>
        <dbReference type="RuleBase" id="RU362068"/>
    </source>
</evidence>
<reference evidence="7" key="1">
    <citation type="submission" date="2019-07" db="EMBL/GenBank/DDBJ databases">
        <title>Hyphodiscus hymeniophilus genome sequencing and assembly.</title>
        <authorList>
            <person name="Kramer G."/>
            <person name="Nodwell J."/>
        </authorList>
    </citation>
    <scope>NUCLEOTIDE SEQUENCE</scope>
    <source>
        <strain evidence="7">ATCC 34498</strain>
    </source>
</reference>
<dbReference type="Pfam" id="PF02558">
    <property type="entry name" value="ApbA"/>
    <property type="match status" value="1"/>
</dbReference>
<keyword evidence="2 4" id="KW-0521">NADP</keyword>
<evidence type="ECO:0000256" key="1">
    <source>
        <dbReference type="ARBA" id="ARBA00007870"/>
    </source>
</evidence>
<dbReference type="Proteomes" id="UP000785200">
    <property type="component" value="Unassembled WGS sequence"/>
</dbReference>